<proteinExistence type="predicted"/>
<accession>A0A8J2XDB4</accession>
<evidence type="ECO:0000313" key="2">
    <source>
        <dbReference type="EMBL" id="GGA05149.1"/>
    </source>
</evidence>
<dbReference type="EMBL" id="BMFY01000002">
    <property type="protein sequence ID" value="GGA05149.1"/>
    <property type="molecule type" value="Genomic_DNA"/>
</dbReference>
<reference evidence="2" key="2">
    <citation type="submission" date="2020-09" db="EMBL/GenBank/DDBJ databases">
        <authorList>
            <person name="Sun Q."/>
            <person name="Zhou Y."/>
        </authorList>
    </citation>
    <scope>NUCLEOTIDE SEQUENCE</scope>
    <source>
        <strain evidence="2">CGMCC 1.12785</strain>
    </source>
</reference>
<feature type="compositionally biased region" description="Low complexity" evidence="1">
    <location>
        <begin position="134"/>
        <end position="155"/>
    </location>
</feature>
<organism evidence="2 3">
    <name type="scientific">Sediminivirga luteola</name>
    <dbReference type="NCBI Taxonomy" id="1774748"/>
    <lineage>
        <taxon>Bacteria</taxon>
        <taxon>Bacillati</taxon>
        <taxon>Actinomycetota</taxon>
        <taxon>Actinomycetes</taxon>
        <taxon>Micrococcales</taxon>
        <taxon>Brevibacteriaceae</taxon>
        <taxon>Sediminivirga</taxon>
    </lineage>
</organism>
<comment type="caution">
    <text evidence="2">The sequence shown here is derived from an EMBL/GenBank/DDBJ whole genome shotgun (WGS) entry which is preliminary data.</text>
</comment>
<sequence length="194" mass="20372">MFPWPDRRGRQSHRGVAAFTVAGGTVAAAAMRSRPAPARDSQGLIPAHPQAHHMPAPARDRPGHAGAGRLRVLRARGAAGPCWDTGRPRMRPLATRESSVSDAAAGGEKYPRQDQPTESPDRMRAPGPAPDPPARAAQRPAAGAGGRAVPRAAPASSPDQWNWAVSVDSDIAKVEASGLTAVEIRSKYPVPTSR</sequence>
<feature type="compositionally biased region" description="Low complexity" evidence="1">
    <location>
        <begin position="46"/>
        <end position="57"/>
    </location>
</feature>
<feature type="compositionally biased region" description="Low complexity" evidence="1">
    <location>
        <begin position="67"/>
        <end position="80"/>
    </location>
</feature>
<evidence type="ECO:0000256" key="1">
    <source>
        <dbReference type="SAM" id="MobiDB-lite"/>
    </source>
</evidence>
<reference evidence="2" key="1">
    <citation type="journal article" date="2014" name="Int. J. Syst. Evol. Microbiol.">
        <title>Complete genome sequence of Corynebacterium casei LMG S-19264T (=DSM 44701T), isolated from a smear-ripened cheese.</title>
        <authorList>
            <consortium name="US DOE Joint Genome Institute (JGI-PGF)"/>
            <person name="Walter F."/>
            <person name="Albersmeier A."/>
            <person name="Kalinowski J."/>
            <person name="Ruckert C."/>
        </authorList>
    </citation>
    <scope>NUCLEOTIDE SEQUENCE</scope>
    <source>
        <strain evidence="2">CGMCC 1.12785</strain>
    </source>
</reference>
<feature type="compositionally biased region" description="Low complexity" evidence="1">
    <location>
        <begin position="29"/>
        <end position="39"/>
    </location>
</feature>
<evidence type="ECO:0000313" key="3">
    <source>
        <dbReference type="Proteomes" id="UP000616114"/>
    </source>
</evidence>
<protein>
    <submittedName>
        <fullName evidence="2">Uncharacterized protein</fullName>
    </submittedName>
</protein>
<feature type="region of interest" description="Disordered" evidence="1">
    <location>
        <begin position="29"/>
        <end position="159"/>
    </location>
</feature>
<name>A0A8J2XDB4_9MICO</name>
<dbReference type="AlphaFoldDB" id="A0A8J2XDB4"/>
<keyword evidence="3" id="KW-1185">Reference proteome</keyword>
<gene>
    <name evidence="2" type="ORF">GCM10011333_04840</name>
</gene>
<dbReference type="Proteomes" id="UP000616114">
    <property type="component" value="Unassembled WGS sequence"/>
</dbReference>